<dbReference type="EMBL" id="MF706368">
    <property type="protein sequence ID" value="AWU67498.1"/>
    <property type="molecule type" value="mRNA"/>
</dbReference>
<evidence type="ECO:0000313" key="2">
    <source>
        <dbReference type="EMBL" id="AWU67498.1"/>
    </source>
</evidence>
<sequence>MVRYCSRSNRSVGYSCLVLLVHVLVLAPHRHVEGFLRPPPTFHQNQRVGTGLEAHSQSITHYRRTYHNFRLGKSQGAKGETDQFHVEPDMPAMDEGLLEEETFFSIAGPMTKVMDAITAYRISYSRFRQGFHRGAKGEISAVTSFMTAAHAKFMPVGQRANLIRTTNEAKAKGEIETPLTRLHVHFGCGRLGMGLLSPAMAQSDRPVILIDGPFGDYEKLVKDGHKTVNFYVNDEPTLTDVTLVTSEADLPEDLHAPGLKLFVCSTDAKLQRRVVNACDTLTTSLGPVMHKVITPHFDEEKSPEDRTYIYGCENDHGMVEELGEKLEGKAFVVTCMVDRICTGREVIGNDIKVSAEPHVGEVVILQPPPMAPLPAFAGDNVKVPMTYGEANYFCRRKITMVNGMHTTLAFLTLCKEETGDHPGDHKLLTCKDAPADIQAKIWHWAVARLLLILWEHDQEIIRHAHGLTTDDEVCETLIAYARSSLKRFDTVEDTTGRVLAGGVANRWNTRLKVALNYLDSQPRPGKMEARLLSMAGVKYSDVIASVKDLVEDSHRFVGTAPASQP</sequence>
<reference evidence="2" key="1">
    <citation type="journal article" date="2018" name="J. ISSAAS">
        <title>Characterization of mannitol metabolism genes in Saccharina explains its key role in mannitol biosynthesis and evolutionary significance in Laminariales.</title>
        <authorList>
            <person name="Chi S."/>
            <person name="Liu T."/>
            <person name="Liu C."/>
            <person name="Jin Y."/>
            <person name="Yin H."/>
            <person name="Xu X."/>
            <person name="Li Y."/>
        </authorList>
    </citation>
    <scope>NUCLEOTIDE SEQUENCE</scope>
</reference>
<evidence type="ECO:0000256" key="1">
    <source>
        <dbReference type="SAM" id="Phobius"/>
    </source>
</evidence>
<organism evidence="2">
    <name type="scientific">Saccharina japonica</name>
    <name type="common">Sweet kelp</name>
    <name type="synonym">Laminaria japonica</name>
    <dbReference type="NCBI Taxonomy" id="88149"/>
    <lineage>
        <taxon>Eukaryota</taxon>
        <taxon>Sar</taxon>
        <taxon>Stramenopiles</taxon>
        <taxon>Ochrophyta</taxon>
        <taxon>PX clade</taxon>
        <taxon>Phaeophyceae</taxon>
        <taxon>Laminariales</taxon>
        <taxon>Laminariaceae</taxon>
        <taxon>Saccharina</taxon>
    </lineage>
</organism>
<protein>
    <submittedName>
        <fullName evidence="2">Mannitol-1-phosphate dehydrogenase 1</fullName>
    </submittedName>
</protein>
<accession>A0A2Z4C3U8</accession>
<keyword evidence="1" id="KW-0472">Membrane</keyword>
<feature type="transmembrane region" description="Helical" evidence="1">
    <location>
        <begin position="12"/>
        <end position="29"/>
    </location>
</feature>
<keyword evidence="1" id="KW-1133">Transmembrane helix</keyword>
<dbReference type="AlphaFoldDB" id="A0A2Z4C3U8"/>
<keyword evidence="1" id="KW-0812">Transmembrane</keyword>
<proteinExistence type="evidence at transcript level"/>
<name>A0A2Z4C3U8_SACJA</name>